<protein>
    <recommendedName>
        <fullName evidence="3">GGDEF domain-containing protein</fullName>
    </recommendedName>
</protein>
<dbReference type="AlphaFoldDB" id="A0A917JTD0"/>
<dbReference type="Gene3D" id="3.30.70.270">
    <property type="match status" value="1"/>
</dbReference>
<dbReference type="InterPro" id="IPR000160">
    <property type="entry name" value="GGDEF_dom"/>
</dbReference>
<dbReference type="RefSeq" id="WP_188920503.1">
    <property type="nucleotide sequence ID" value="NZ_BMPZ01000004.1"/>
</dbReference>
<keyword evidence="1" id="KW-0472">Membrane</keyword>
<reference evidence="4" key="1">
    <citation type="journal article" date="2014" name="Int. J. Syst. Evol. Microbiol.">
        <title>Complete genome sequence of Corynebacterium casei LMG S-19264T (=DSM 44701T), isolated from a smear-ripened cheese.</title>
        <authorList>
            <consortium name="US DOE Joint Genome Institute (JGI-PGF)"/>
            <person name="Walter F."/>
            <person name="Albersmeier A."/>
            <person name="Kalinowski J."/>
            <person name="Ruckert C."/>
        </authorList>
    </citation>
    <scope>NUCLEOTIDE SEQUENCE</scope>
    <source>
        <strain evidence="4">JCM 30804</strain>
    </source>
</reference>
<sequence>MAIRLATLSLWLWCALAFAVNNADEEAKAVMDTLDALIFQDIQSASDKLANLKRLIKNENVEDITTLRATLMECLVLVESGKFKSAIEVAQTGDVQSRQLKLERARPYFLNCLAIAHANLDNYKIALPIFDSAAKLAKEYQQSDALITALYQRAQLDTFSDNYASAIQDLKNALDIYSEVKSDDIQWSRPPLALLHAAMSNLLHTTGDFKQAIVFAELSIAQEETTGMLSHILHRNISRLYFDARENKKGEQALLIATSQLSQEQFPPLVLGFSYAIISSIEFSRGNYLTAQQLVLKSQEIFKKLENNIELMRTSRLLAQIKFALGEDEHAIRLMLFAIEQGEKRHLHFDLSIFYEILAAHYEKQNQYKLAFHYLVKQQLANKKVNKKLNDTRLLQFKARLNQHHLAQAENQQSVLQQTTQKSIQLTWAYRLTFTLSLVIIILFIFSLVQRNRGLALARATASASPITREQKLESIFDNALKSRRPLSLVLLDITNIRQVDLPQRLDELKQSLRSQDLLLRYSSSQVIIALPYTTEKGAEFVSQQLSNTISNWQSDTQISIGIGSLQPFDTLPSLIKRANINRLNKAKHQDVKHGR</sequence>
<dbReference type="InterPro" id="IPR043128">
    <property type="entry name" value="Rev_trsase/Diguanyl_cyclase"/>
</dbReference>
<name>A0A917JTD0_9GAMM</name>
<dbReference type="InterPro" id="IPR011990">
    <property type="entry name" value="TPR-like_helical_dom_sf"/>
</dbReference>
<dbReference type="SUPFAM" id="SSF48452">
    <property type="entry name" value="TPR-like"/>
    <property type="match status" value="2"/>
</dbReference>
<keyword evidence="2" id="KW-0732">Signal</keyword>
<organism evidence="4 5">
    <name type="scientific">Shewanella gelidii</name>
    <dbReference type="NCBI Taxonomy" id="1642821"/>
    <lineage>
        <taxon>Bacteria</taxon>
        <taxon>Pseudomonadati</taxon>
        <taxon>Pseudomonadota</taxon>
        <taxon>Gammaproteobacteria</taxon>
        <taxon>Alteromonadales</taxon>
        <taxon>Shewanellaceae</taxon>
        <taxon>Shewanella</taxon>
    </lineage>
</organism>
<dbReference type="PROSITE" id="PS50887">
    <property type="entry name" value="GGDEF"/>
    <property type="match status" value="1"/>
</dbReference>
<dbReference type="Proteomes" id="UP000613743">
    <property type="component" value="Unassembled WGS sequence"/>
</dbReference>
<reference evidence="4" key="2">
    <citation type="submission" date="2020-09" db="EMBL/GenBank/DDBJ databases">
        <authorList>
            <person name="Sun Q."/>
            <person name="Ohkuma M."/>
        </authorList>
    </citation>
    <scope>NUCLEOTIDE SEQUENCE</scope>
    <source>
        <strain evidence="4">JCM 30804</strain>
    </source>
</reference>
<dbReference type="EMBL" id="BMPZ01000004">
    <property type="protein sequence ID" value="GGI83059.1"/>
    <property type="molecule type" value="Genomic_DNA"/>
</dbReference>
<dbReference type="InterPro" id="IPR029787">
    <property type="entry name" value="Nucleotide_cyclase"/>
</dbReference>
<feature type="signal peptide" evidence="2">
    <location>
        <begin position="1"/>
        <end position="19"/>
    </location>
</feature>
<evidence type="ECO:0000313" key="4">
    <source>
        <dbReference type="EMBL" id="GGI83059.1"/>
    </source>
</evidence>
<dbReference type="Gene3D" id="1.25.40.10">
    <property type="entry name" value="Tetratricopeptide repeat domain"/>
    <property type="match status" value="2"/>
</dbReference>
<gene>
    <name evidence="4" type="ORF">GCM10009332_20430</name>
</gene>
<keyword evidence="1" id="KW-0812">Transmembrane</keyword>
<keyword evidence="1" id="KW-1133">Transmembrane helix</keyword>
<keyword evidence="5" id="KW-1185">Reference proteome</keyword>
<proteinExistence type="predicted"/>
<dbReference type="InterPro" id="IPR019734">
    <property type="entry name" value="TPR_rpt"/>
</dbReference>
<dbReference type="SMART" id="SM00028">
    <property type="entry name" value="TPR"/>
    <property type="match status" value="3"/>
</dbReference>
<accession>A0A917JTD0</accession>
<evidence type="ECO:0000256" key="1">
    <source>
        <dbReference type="SAM" id="Phobius"/>
    </source>
</evidence>
<feature type="transmembrane region" description="Helical" evidence="1">
    <location>
        <begin position="428"/>
        <end position="449"/>
    </location>
</feature>
<evidence type="ECO:0000313" key="5">
    <source>
        <dbReference type="Proteomes" id="UP000613743"/>
    </source>
</evidence>
<evidence type="ECO:0000256" key="2">
    <source>
        <dbReference type="SAM" id="SignalP"/>
    </source>
</evidence>
<comment type="caution">
    <text evidence="4">The sequence shown here is derived from an EMBL/GenBank/DDBJ whole genome shotgun (WGS) entry which is preliminary data.</text>
</comment>
<dbReference type="SUPFAM" id="SSF55073">
    <property type="entry name" value="Nucleotide cyclase"/>
    <property type="match status" value="1"/>
</dbReference>
<dbReference type="Pfam" id="PF00990">
    <property type="entry name" value="GGDEF"/>
    <property type="match status" value="1"/>
</dbReference>
<evidence type="ECO:0000259" key="3">
    <source>
        <dbReference type="PROSITE" id="PS50887"/>
    </source>
</evidence>
<feature type="chain" id="PRO_5038031285" description="GGDEF domain-containing protein" evidence="2">
    <location>
        <begin position="20"/>
        <end position="596"/>
    </location>
</feature>
<feature type="domain" description="GGDEF" evidence="3">
    <location>
        <begin position="485"/>
        <end position="596"/>
    </location>
</feature>